<evidence type="ECO:0000313" key="1">
    <source>
        <dbReference type="EMBL" id="MBA4618528.1"/>
    </source>
</evidence>
<reference evidence="1" key="1">
    <citation type="journal article" date="2013" name="J. Plant Res.">
        <title>Effect of fungi and light on seed germination of three Opuntia species from semiarid lands of central Mexico.</title>
        <authorList>
            <person name="Delgado-Sanchez P."/>
            <person name="Jimenez-Bremont J.F."/>
            <person name="Guerrero-Gonzalez Mde L."/>
            <person name="Flores J."/>
        </authorList>
    </citation>
    <scope>NUCLEOTIDE SEQUENCE</scope>
    <source>
        <tissue evidence="1">Cladode</tissue>
    </source>
</reference>
<organism evidence="1">
    <name type="scientific">Opuntia streptacantha</name>
    <name type="common">Prickly pear cactus</name>
    <name type="synonym">Opuntia cardona</name>
    <dbReference type="NCBI Taxonomy" id="393608"/>
    <lineage>
        <taxon>Eukaryota</taxon>
        <taxon>Viridiplantae</taxon>
        <taxon>Streptophyta</taxon>
        <taxon>Embryophyta</taxon>
        <taxon>Tracheophyta</taxon>
        <taxon>Spermatophyta</taxon>
        <taxon>Magnoliopsida</taxon>
        <taxon>eudicotyledons</taxon>
        <taxon>Gunneridae</taxon>
        <taxon>Pentapetalae</taxon>
        <taxon>Caryophyllales</taxon>
        <taxon>Cactineae</taxon>
        <taxon>Cactaceae</taxon>
        <taxon>Opuntioideae</taxon>
        <taxon>Opuntia</taxon>
    </lineage>
</organism>
<accession>A0A7C9CN06</accession>
<dbReference type="EMBL" id="GISG01021146">
    <property type="protein sequence ID" value="MBA4618528.1"/>
    <property type="molecule type" value="Transcribed_RNA"/>
</dbReference>
<dbReference type="AlphaFoldDB" id="A0A7C9CN06"/>
<reference evidence="1" key="2">
    <citation type="submission" date="2020-07" db="EMBL/GenBank/DDBJ databases">
        <authorList>
            <person name="Vera ALvarez R."/>
            <person name="Arias-Moreno D.M."/>
            <person name="Jimenez-Jacinto V."/>
            <person name="Jimenez-Bremont J.F."/>
            <person name="Swaminathan K."/>
            <person name="Moose S.P."/>
            <person name="Guerrero-Gonzalez M.L."/>
            <person name="Marino-Ramirez L."/>
            <person name="Landsman D."/>
            <person name="Rodriguez-Kessler M."/>
            <person name="Delgado-Sanchez P."/>
        </authorList>
    </citation>
    <scope>NUCLEOTIDE SEQUENCE</scope>
    <source>
        <tissue evidence="1">Cladode</tissue>
    </source>
</reference>
<protein>
    <submittedName>
        <fullName evidence="1">Uncharacterized protein</fullName>
    </submittedName>
</protein>
<sequence>MYLSSSVMPSLPTSAPWEISACSRSDRSLSVLAFSSKAMDSFLLVLMITASMDFVFCSWDQLDTLWAPPVSLLLTETFCLAPGADSSPIAVEETFINCFSP</sequence>
<proteinExistence type="predicted"/>
<name>A0A7C9CN06_OPUST</name>